<dbReference type="RefSeq" id="WP_339121568.1">
    <property type="nucleotide sequence ID" value="NZ_BAABKS010000057.1"/>
</dbReference>
<dbReference type="InterPro" id="IPR045214">
    <property type="entry name" value="Surf1/Surf4"/>
</dbReference>
<organism evidence="8 9">
    <name type="scientific">Pseudonocardia benzenivorans</name>
    <dbReference type="NCBI Taxonomy" id="228005"/>
    <lineage>
        <taxon>Bacteria</taxon>
        <taxon>Bacillati</taxon>
        <taxon>Actinomycetota</taxon>
        <taxon>Actinomycetes</taxon>
        <taxon>Pseudonocardiales</taxon>
        <taxon>Pseudonocardiaceae</taxon>
        <taxon>Pseudonocardia</taxon>
    </lineage>
</organism>
<dbReference type="EMBL" id="JBHTMB010000315">
    <property type="protein sequence ID" value="MFD1237931.1"/>
    <property type="molecule type" value="Genomic_DNA"/>
</dbReference>
<dbReference type="CDD" id="cd06662">
    <property type="entry name" value="SURF1"/>
    <property type="match status" value="1"/>
</dbReference>
<evidence type="ECO:0000313" key="9">
    <source>
        <dbReference type="Proteomes" id="UP001597182"/>
    </source>
</evidence>
<keyword evidence="6" id="KW-1003">Cell membrane</keyword>
<feature type="compositionally biased region" description="Basic and acidic residues" evidence="7">
    <location>
        <begin position="297"/>
        <end position="306"/>
    </location>
</feature>
<evidence type="ECO:0000256" key="5">
    <source>
        <dbReference type="ARBA" id="ARBA00023136"/>
    </source>
</evidence>
<dbReference type="PROSITE" id="PS51257">
    <property type="entry name" value="PROKAR_LIPOPROTEIN"/>
    <property type="match status" value="1"/>
</dbReference>
<gene>
    <name evidence="8" type="ORF">ACFQ34_31995</name>
</gene>
<dbReference type="Proteomes" id="UP001597182">
    <property type="component" value="Unassembled WGS sequence"/>
</dbReference>
<keyword evidence="3 6" id="KW-0812">Transmembrane</keyword>
<accession>A0ABW3VS27</accession>
<dbReference type="Pfam" id="PF02104">
    <property type="entry name" value="SURF1"/>
    <property type="match status" value="1"/>
</dbReference>
<feature type="transmembrane region" description="Helical" evidence="6">
    <location>
        <begin position="219"/>
        <end position="238"/>
    </location>
</feature>
<dbReference type="PROSITE" id="PS50895">
    <property type="entry name" value="SURF1"/>
    <property type="match status" value="1"/>
</dbReference>
<evidence type="ECO:0000256" key="7">
    <source>
        <dbReference type="SAM" id="MobiDB-lite"/>
    </source>
</evidence>
<dbReference type="PANTHER" id="PTHR23427:SF2">
    <property type="entry name" value="SURFEIT LOCUS PROTEIN 1"/>
    <property type="match status" value="1"/>
</dbReference>
<dbReference type="PANTHER" id="PTHR23427">
    <property type="entry name" value="SURFEIT LOCUS PROTEIN"/>
    <property type="match status" value="1"/>
</dbReference>
<protein>
    <recommendedName>
        <fullName evidence="6">SURF1-like protein</fullName>
    </recommendedName>
</protein>
<comment type="caution">
    <text evidence="8">The sequence shown here is derived from an EMBL/GenBank/DDBJ whole genome shotgun (WGS) entry which is preliminary data.</text>
</comment>
<feature type="compositionally biased region" description="Basic and acidic residues" evidence="7">
    <location>
        <begin position="255"/>
        <end position="264"/>
    </location>
</feature>
<dbReference type="InterPro" id="IPR002994">
    <property type="entry name" value="Surf1/Shy1"/>
</dbReference>
<feature type="transmembrane region" description="Helical" evidence="6">
    <location>
        <begin position="7"/>
        <end position="27"/>
    </location>
</feature>
<reference evidence="9" key="1">
    <citation type="journal article" date="2019" name="Int. J. Syst. Evol. Microbiol.">
        <title>The Global Catalogue of Microorganisms (GCM) 10K type strain sequencing project: providing services to taxonomists for standard genome sequencing and annotation.</title>
        <authorList>
            <consortium name="The Broad Institute Genomics Platform"/>
            <consortium name="The Broad Institute Genome Sequencing Center for Infectious Disease"/>
            <person name="Wu L."/>
            <person name="Ma J."/>
        </authorList>
    </citation>
    <scope>NUCLEOTIDE SEQUENCE [LARGE SCALE GENOMIC DNA]</scope>
    <source>
        <strain evidence="9">CCUG 49018</strain>
    </source>
</reference>
<evidence type="ECO:0000256" key="4">
    <source>
        <dbReference type="ARBA" id="ARBA00022989"/>
    </source>
</evidence>
<keyword evidence="5 6" id="KW-0472">Membrane</keyword>
<name>A0ABW3VS27_9PSEU</name>
<evidence type="ECO:0000256" key="3">
    <source>
        <dbReference type="ARBA" id="ARBA00022692"/>
    </source>
</evidence>
<proteinExistence type="inferred from homology"/>
<evidence type="ECO:0000256" key="2">
    <source>
        <dbReference type="ARBA" id="ARBA00007165"/>
    </source>
</evidence>
<keyword evidence="4 6" id="KW-1133">Transmembrane helix</keyword>
<feature type="region of interest" description="Disordered" evidence="7">
    <location>
        <begin position="255"/>
        <end position="306"/>
    </location>
</feature>
<evidence type="ECO:0000256" key="1">
    <source>
        <dbReference type="ARBA" id="ARBA00004370"/>
    </source>
</evidence>
<evidence type="ECO:0000313" key="8">
    <source>
        <dbReference type="EMBL" id="MFD1237931.1"/>
    </source>
</evidence>
<comment type="similarity">
    <text evidence="2 6">Belongs to the SURF1 family.</text>
</comment>
<sequence>MRFLLRPGWIALVVAVVAFAVACYVYLAPWQFGREAERDSQQKDIDIAATIAPQPFSTLVPQDAVDPSLQWRQVTVTGTFVPEAEAVVRLRVVDGKPAFEVMTPLRTTDGRVVVIDRGSVEAADGQVVPSFPAAPGGEVTVVGRLRTDEIDPKDRPAFTQDGHLQVYSANSQTVARASGLAAVAGYVAEQSGPGTLRPLAIEPDTGAAPFSNFSYALQWLTFGAIALIALGYFIRLELLQRRTRRDRRTERAALRDALAGRDEPPVTQEPGVGREPSAGQERGGGEQAVVRDAPSGRARDETGDRA</sequence>
<comment type="subcellular location">
    <subcellularLocation>
        <location evidence="6">Cell membrane</location>
        <topology evidence="6">Multi-pass membrane protein</topology>
    </subcellularLocation>
    <subcellularLocation>
        <location evidence="1">Membrane</location>
    </subcellularLocation>
</comment>
<evidence type="ECO:0000256" key="6">
    <source>
        <dbReference type="RuleBase" id="RU363076"/>
    </source>
</evidence>
<keyword evidence="9" id="KW-1185">Reference proteome</keyword>